<comment type="caution">
    <text evidence="2">The sequence shown here is derived from an EMBL/GenBank/DDBJ whole genome shotgun (WGS) entry which is preliminary data.</text>
</comment>
<reference evidence="2 3" key="1">
    <citation type="submission" date="2018-07" db="EMBL/GenBank/DDBJ databases">
        <title>Comparative genomes isolates from brazilian mangrove.</title>
        <authorList>
            <person name="De Araujo J.E."/>
            <person name="Taketani R.G."/>
            <person name="Silva M.C.P."/>
            <person name="Lourenco M.V."/>
            <person name="Oliveira V.M."/>
            <person name="Andreote F.D."/>
        </authorList>
    </citation>
    <scope>NUCLEOTIDE SEQUENCE [LARGE SCALE GENOMIC DNA]</scope>
    <source>
        <strain evidence="2 3">HEX PRIS-MGV</strain>
    </source>
</reference>
<accession>A0A368KPR6</accession>
<sequence length="65" mass="7329">MGDVLPFLIRLNVQMVDDLLGFFMNVTSVGSTATSIGDKEETETNEKHEDRRQQEAVVSKRMTGR</sequence>
<evidence type="ECO:0000313" key="3">
    <source>
        <dbReference type="Proteomes" id="UP000253562"/>
    </source>
</evidence>
<feature type="compositionally biased region" description="Basic and acidic residues" evidence="1">
    <location>
        <begin position="37"/>
        <end position="54"/>
    </location>
</feature>
<gene>
    <name evidence="2" type="ORF">DTL42_16110</name>
</gene>
<dbReference type="AlphaFoldDB" id="A0A368KPR6"/>
<dbReference type="EMBL" id="QPEX01000030">
    <property type="protein sequence ID" value="RCS46480.1"/>
    <property type="molecule type" value="Genomic_DNA"/>
</dbReference>
<proteinExistence type="predicted"/>
<name>A0A368KPR6_9BACT</name>
<protein>
    <submittedName>
        <fullName evidence="2">Uncharacterized protein</fullName>
    </submittedName>
</protein>
<feature type="region of interest" description="Disordered" evidence="1">
    <location>
        <begin position="32"/>
        <end position="65"/>
    </location>
</feature>
<dbReference type="Proteomes" id="UP000253562">
    <property type="component" value="Unassembled WGS sequence"/>
</dbReference>
<evidence type="ECO:0000256" key="1">
    <source>
        <dbReference type="SAM" id="MobiDB-lite"/>
    </source>
</evidence>
<organism evidence="2 3">
    <name type="scientific">Bremerella cremea</name>
    <dbReference type="NCBI Taxonomy" id="1031537"/>
    <lineage>
        <taxon>Bacteria</taxon>
        <taxon>Pseudomonadati</taxon>
        <taxon>Planctomycetota</taxon>
        <taxon>Planctomycetia</taxon>
        <taxon>Pirellulales</taxon>
        <taxon>Pirellulaceae</taxon>
        <taxon>Bremerella</taxon>
    </lineage>
</organism>
<evidence type="ECO:0000313" key="2">
    <source>
        <dbReference type="EMBL" id="RCS46480.1"/>
    </source>
</evidence>